<dbReference type="AlphaFoldDB" id="A0A9Q3BP42"/>
<protein>
    <submittedName>
        <fullName evidence="1">Uncharacterized protein</fullName>
    </submittedName>
</protein>
<evidence type="ECO:0000313" key="1">
    <source>
        <dbReference type="EMBL" id="MBW0468583.1"/>
    </source>
</evidence>
<keyword evidence="2" id="KW-1185">Reference proteome</keyword>
<evidence type="ECO:0000313" key="2">
    <source>
        <dbReference type="Proteomes" id="UP000765509"/>
    </source>
</evidence>
<dbReference type="EMBL" id="AVOT02001906">
    <property type="protein sequence ID" value="MBW0468583.1"/>
    <property type="molecule type" value="Genomic_DNA"/>
</dbReference>
<comment type="caution">
    <text evidence="1">The sequence shown here is derived from an EMBL/GenBank/DDBJ whole genome shotgun (WGS) entry which is preliminary data.</text>
</comment>
<dbReference type="Proteomes" id="UP000765509">
    <property type="component" value="Unassembled WGS sequence"/>
</dbReference>
<gene>
    <name evidence="1" type="ORF">O181_008298</name>
</gene>
<accession>A0A9Q3BP42</accession>
<sequence>MNAAEVSLHLTDIWENELYTLLYDHKEAFETDKEPLGAMSGHEAEIVFNVERPYPQLLRIPEYPESPKSRESI</sequence>
<reference evidence="1" key="1">
    <citation type="submission" date="2021-03" db="EMBL/GenBank/DDBJ databases">
        <title>Draft genome sequence of rust myrtle Austropuccinia psidii MF-1, a brazilian biotype.</title>
        <authorList>
            <person name="Quecine M.C."/>
            <person name="Pachon D.M.R."/>
            <person name="Bonatelli M.L."/>
            <person name="Correr F.H."/>
            <person name="Franceschini L.M."/>
            <person name="Leite T.F."/>
            <person name="Margarido G.R.A."/>
            <person name="Almeida C.A."/>
            <person name="Ferrarezi J.A."/>
            <person name="Labate C.A."/>
        </authorList>
    </citation>
    <scope>NUCLEOTIDE SEQUENCE</scope>
    <source>
        <strain evidence="1">MF-1</strain>
    </source>
</reference>
<dbReference type="OrthoDB" id="6060525at2759"/>
<organism evidence="1 2">
    <name type="scientific">Austropuccinia psidii MF-1</name>
    <dbReference type="NCBI Taxonomy" id="1389203"/>
    <lineage>
        <taxon>Eukaryota</taxon>
        <taxon>Fungi</taxon>
        <taxon>Dikarya</taxon>
        <taxon>Basidiomycota</taxon>
        <taxon>Pucciniomycotina</taxon>
        <taxon>Pucciniomycetes</taxon>
        <taxon>Pucciniales</taxon>
        <taxon>Sphaerophragmiaceae</taxon>
        <taxon>Austropuccinia</taxon>
    </lineage>
</organism>
<proteinExistence type="predicted"/>
<name>A0A9Q3BP42_9BASI</name>